<dbReference type="Gene3D" id="3.40.50.1110">
    <property type="entry name" value="SGNH hydrolase"/>
    <property type="match status" value="1"/>
</dbReference>
<evidence type="ECO:0000313" key="3">
    <source>
        <dbReference type="Proteomes" id="UP001189429"/>
    </source>
</evidence>
<name>A0ABN9QQ43_9DINO</name>
<dbReference type="PANTHER" id="PTHR21325:SF31">
    <property type="entry name" value="GH22081P-RELATED"/>
    <property type="match status" value="1"/>
</dbReference>
<gene>
    <name evidence="2" type="ORF">PCOR1329_LOCUS13952</name>
</gene>
<feature type="chain" id="PRO_5047279420" description="SGNH hydrolase-type esterase domain-containing protein" evidence="1">
    <location>
        <begin position="17"/>
        <end position="354"/>
    </location>
</feature>
<evidence type="ECO:0000256" key="1">
    <source>
        <dbReference type="SAM" id="SignalP"/>
    </source>
</evidence>
<evidence type="ECO:0000313" key="2">
    <source>
        <dbReference type="EMBL" id="CAK0808316.1"/>
    </source>
</evidence>
<organism evidence="2 3">
    <name type="scientific">Prorocentrum cordatum</name>
    <dbReference type="NCBI Taxonomy" id="2364126"/>
    <lineage>
        <taxon>Eukaryota</taxon>
        <taxon>Sar</taxon>
        <taxon>Alveolata</taxon>
        <taxon>Dinophyceae</taxon>
        <taxon>Prorocentrales</taxon>
        <taxon>Prorocentraceae</taxon>
        <taxon>Prorocentrum</taxon>
    </lineage>
</organism>
<dbReference type="InterPro" id="IPR038885">
    <property type="entry name" value="PLB1"/>
</dbReference>
<dbReference type="Pfam" id="PF00657">
    <property type="entry name" value="Lipase_GDSL"/>
    <property type="match status" value="1"/>
</dbReference>
<accession>A0ABN9QQ43</accession>
<comment type="caution">
    <text evidence="2">The sequence shown here is derived from an EMBL/GenBank/DDBJ whole genome shotgun (WGS) entry which is preliminary data.</text>
</comment>
<feature type="signal peptide" evidence="1">
    <location>
        <begin position="1"/>
        <end position="16"/>
    </location>
</feature>
<keyword evidence="1" id="KW-0732">Signal</keyword>
<keyword evidence="3" id="KW-1185">Reference proteome</keyword>
<dbReference type="InterPro" id="IPR036514">
    <property type="entry name" value="SGNH_hydro_sf"/>
</dbReference>
<dbReference type="InterPro" id="IPR001087">
    <property type="entry name" value="GDSL"/>
</dbReference>
<reference evidence="2" key="1">
    <citation type="submission" date="2023-10" db="EMBL/GenBank/DDBJ databases">
        <authorList>
            <person name="Chen Y."/>
            <person name="Shah S."/>
            <person name="Dougan E. K."/>
            <person name="Thang M."/>
            <person name="Chan C."/>
        </authorList>
    </citation>
    <scope>NUCLEOTIDE SEQUENCE [LARGE SCALE GENOMIC DNA]</scope>
</reference>
<sequence>MMAHVISLLLASLGHTCDPLLPRQSPPLNIHDLRIDDFKVIMAMGDSMTAGFNGAAKADMKEHRGLGFSIGGDRNAVTLPNLIAAVKGNGELVGPSIGTLSKPTINGTCAGADVSVCRLGSAVDGADLQDLIDLQINYLNHTLGTAPWAANVSILEDWKLLTIFSGLDDAVFYNTTDTHKLPTSPELFATNLDRLLHSVYAVFPRTFVNLVLLPENFQPKITTAHLTCKLFKWYSEHVGIHWTDTHLWIATIKRYNEILIEVANTWNLKGMGDFGVAPQPFMQEAQLELSDMDSLDCFHPNLASHQGMAVALWNNMHASSYAEKSRDWKQQQNATCPKPASRLVLSSESSMLVV</sequence>
<dbReference type="EMBL" id="CAUYUJ010004136">
    <property type="protein sequence ID" value="CAK0808316.1"/>
    <property type="molecule type" value="Genomic_DNA"/>
</dbReference>
<evidence type="ECO:0008006" key="4">
    <source>
        <dbReference type="Google" id="ProtNLM"/>
    </source>
</evidence>
<proteinExistence type="predicted"/>
<protein>
    <recommendedName>
        <fullName evidence="4">SGNH hydrolase-type esterase domain-containing protein</fullName>
    </recommendedName>
</protein>
<dbReference type="PANTHER" id="PTHR21325">
    <property type="entry name" value="PHOSPHOLIPASE B, PLB1"/>
    <property type="match status" value="1"/>
</dbReference>
<dbReference type="SUPFAM" id="SSF52266">
    <property type="entry name" value="SGNH hydrolase"/>
    <property type="match status" value="1"/>
</dbReference>
<dbReference type="Proteomes" id="UP001189429">
    <property type="component" value="Unassembled WGS sequence"/>
</dbReference>